<evidence type="ECO:0000313" key="3">
    <source>
        <dbReference type="Proteomes" id="UP000288758"/>
    </source>
</evidence>
<dbReference type="EMBL" id="CP034669">
    <property type="protein sequence ID" value="QAT85650.1"/>
    <property type="molecule type" value="Genomic_DNA"/>
</dbReference>
<sequence>MIDGLRWIPVAGDSMWPSLRAGDVAEVEPLVEAPRPGEVVLARFESSLVLHRVRWCDGSFCALRGDNGAMEDPPLPLVRILGRARRVRRGGALLEMDRWDVGPRRLGRWRATLKRQVAEWLGRTGRA</sequence>
<evidence type="ECO:0000259" key="1">
    <source>
        <dbReference type="Pfam" id="PF00717"/>
    </source>
</evidence>
<dbReference type="InterPro" id="IPR036286">
    <property type="entry name" value="LexA/Signal_pep-like_sf"/>
</dbReference>
<dbReference type="Proteomes" id="UP000288758">
    <property type="component" value="Chromosome"/>
</dbReference>
<accession>A0A410RUR7</accession>
<dbReference type="SUPFAM" id="SSF51306">
    <property type="entry name" value="LexA/Signal peptidase"/>
    <property type="match status" value="1"/>
</dbReference>
<protein>
    <submittedName>
        <fullName evidence="2">Peptidase S24-like domain-containing protein</fullName>
    </submittedName>
</protein>
<dbReference type="Gene3D" id="2.10.109.10">
    <property type="entry name" value="Umud Fragment, subunit A"/>
    <property type="match status" value="1"/>
</dbReference>
<organism evidence="2 3">
    <name type="scientific">Corallococcus coralloides</name>
    <name type="common">Myxococcus coralloides</name>
    <dbReference type="NCBI Taxonomy" id="184914"/>
    <lineage>
        <taxon>Bacteria</taxon>
        <taxon>Pseudomonadati</taxon>
        <taxon>Myxococcota</taxon>
        <taxon>Myxococcia</taxon>
        <taxon>Myxococcales</taxon>
        <taxon>Cystobacterineae</taxon>
        <taxon>Myxococcaceae</taxon>
        <taxon>Corallococcus</taxon>
    </lineage>
</organism>
<dbReference type="CDD" id="cd06462">
    <property type="entry name" value="Peptidase_S24_S26"/>
    <property type="match status" value="1"/>
</dbReference>
<proteinExistence type="predicted"/>
<dbReference type="AlphaFoldDB" id="A0A410RUR7"/>
<dbReference type="InterPro" id="IPR015927">
    <property type="entry name" value="Peptidase_S24_S26A/B/C"/>
</dbReference>
<dbReference type="Pfam" id="PF00717">
    <property type="entry name" value="Peptidase_S24"/>
    <property type="match status" value="1"/>
</dbReference>
<reference evidence="2 3" key="1">
    <citation type="submission" date="2018-12" db="EMBL/GenBank/DDBJ databases">
        <title>Complete Genome Sequence of the Corallopyronin A producing Myxobacterium Corallococcus coralloides B035.</title>
        <authorList>
            <person name="Bouhired S.M."/>
            <person name="Rupp O."/>
            <person name="Blom J."/>
            <person name="Schaeberle T.F."/>
            <person name="Kehraus S."/>
            <person name="Schiefer A."/>
            <person name="Pfarr K."/>
            <person name="Goesmann A."/>
            <person name="Hoerauf A."/>
            <person name="Koenig G.M."/>
        </authorList>
    </citation>
    <scope>NUCLEOTIDE SEQUENCE [LARGE SCALE GENOMIC DNA]</scope>
    <source>
        <strain evidence="2 3">B035</strain>
    </source>
</reference>
<name>A0A410RUR7_CORCK</name>
<evidence type="ECO:0000313" key="2">
    <source>
        <dbReference type="EMBL" id="QAT85650.1"/>
    </source>
</evidence>
<feature type="domain" description="Peptidase S24/S26A/S26B/S26C" evidence="1">
    <location>
        <begin position="6"/>
        <end position="84"/>
    </location>
</feature>
<gene>
    <name evidence="2" type="ORF">EJ065_4092</name>
</gene>